<dbReference type="EMBL" id="JBGBYS010000034">
    <property type="protein sequence ID" value="MEY9260560.1"/>
    <property type="molecule type" value="Genomic_DNA"/>
</dbReference>
<dbReference type="Proteomes" id="UP001565435">
    <property type="component" value="Unassembled WGS sequence"/>
</dbReference>
<protein>
    <recommendedName>
        <fullName evidence="3">DUF2384 domain-containing protein</fullName>
    </recommendedName>
</protein>
<evidence type="ECO:0008006" key="3">
    <source>
        <dbReference type="Google" id="ProtNLM"/>
    </source>
</evidence>
<comment type="caution">
    <text evidence="1">The sequence shown here is derived from an EMBL/GenBank/DDBJ whole genome shotgun (WGS) entry which is preliminary data.</text>
</comment>
<reference evidence="1 2" key="1">
    <citation type="submission" date="2024-07" db="EMBL/GenBank/DDBJ databases">
        <title>Mealworm larvae gut microbial communities from Newark, Delaware, USA.</title>
        <authorList>
            <person name="Blenner M."/>
        </authorList>
    </citation>
    <scope>NUCLEOTIDE SEQUENCE [LARGE SCALE GENOMIC DNA]</scope>
    <source>
        <strain evidence="1 2">UD i117</strain>
    </source>
</reference>
<sequence length="86" mass="9600">MEVKGKTLVPAIQLFADGQLDELVSEHLVKPLLSTGMEPWSLWSWLTSPTGLLSGEFPAEAVVIDQKRVLRTVERQVADLEFPVRV</sequence>
<evidence type="ECO:0000313" key="2">
    <source>
        <dbReference type="Proteomes" id="UP001565435"/>
    </source>
</evidence>
<proteinExistence type="predicted"/>
<evidence type="ECO:0000313" key="1">
    <source>
        <dbReference type="EMBL" id="MEY9260560.1"/>
    </source>
</evidence>
<dbReference type="RefSeq" id="WP_369864475.1">
    <property type="nucleotide sequence ID" value="NZ_JBGBYS010000034.1"/>
</dbReference>
<gene>
    <name evidence="1" type="ORF">ABH903_003611</name>
</gene>
<organism evidence="1 2">
    <name type="scientific">Brevibacterium epidermidis</name>
    <dbReference type="NCBI Taxonomy" id="1698"/>
    <lineage>
        <taxon>Bacteria</taxon>
        <taxon>Bacillati</taxon>
        <taxon>Actinomycetota</taxon>
        <taxon>Actinomycetes</taxon>
        <taxon>Micrococcales</taxon>
        <taxon>Brevibacteriaceae</taxon>
        <taxon>Brevibacterium</taxon>
    </lineage>
</organism>
<keyword evidence="2" id="KW-1185">Reference proteome</keyword>
<name>A0ABV4EPW0_BREEP</name>
<accession>A0ABV4EPW0</accession>